<dbReference type="Pfam" id="PF09773">
    <property type="entry name" value="Meckelin"/>
    <property type="match status" value="2"/>
</dbReference>
<gene>
    <name evidence="2" type="ORF">PECUL_23A034609</name>
</gene>
<dbReference type="InterPro" id="IPR019170">
    <property type="entry name" value="Meckelin"/>
</dbReference>
<feature type="transmembrane region" description="Helical" evidence="1">
    <location>
        <begin position="764"/>
        <end position="789"/>
    </location>
</feature>
<feature type="transmembrane region" description="Helical" evidence="1">
    <location>
        <begin position="723"/>
        <end position="744"/>
    </location>
</feature>
<dbReference type="GO" id="GO:0060271">
    <property type="term" value="P:cilium assembly"/>
    <property type="evidence" value="ECO:0007669"/>
    <property type="project" value="InterPro"/>
</dbReference>
<name>A0AAD1S1W0_PELCU</name>
<organism evidence="2 3">
    <name type="scientific">Pelobates cultripes</name>
    <name type="common">Western spadefoot toad</name>
    <dbReference type="NCBI Taxonomy" id="61616"/>
    <lineage>
        <taxon>Eukaryota</taxon>
        <taxon>Metazoa</taxon>
        <taxon>Chordata</taxon>
        <taxon>Craniata</taxon>
        <taxon>Vertebrata</taxon>
        <taxon>Euteleostomi</taxon>
        <taxon>Amphibia</taxon>
        <taxon>Batrachia</taxon>
        <taxon>Anura</taxon>
        <taxon>Pelobatoidea</taxon>
        <taxon>Pelobatidae</taxon>
        <taxon>Pelobates</taxon>
    </lineage>
</organism>
<sequence length="1029" mass="115937">MVGAGCIVGVRAMETGKPVWFAVSPVRGRELGLGISLVFFLLCIPGPGHSFSIPFQRPGDCGLRQYYDRASLSCQQCPDTMRPGPEGTSCVCLPGYKLLSSHGPVGACLKCPGNMGVTSDGWDCIHCPNGLTLSGNCQCSPGYILIERDFNGTLLNKAVCVDCDENEPSFTSSNAFGDRCERCHDTFINRSNSCSCQQPNILAGGICFSRANNFLSRVLPTIRFGHLGVMLRSEWLSLHLQASAAACLLYSNQTACQALGNMCVMNMHSLGSPDSDACFIFRYIYTNTARLGSLHSIAFWRPNLPWLYYDDQPGLASRVLTTSPFPSSFSFKSREQEHSSKLPFVAALYDVRGNFLKWHTLDGGLLQLCPDIVTRLDAAYTFGTTYEQNCDLSLAKILADYPEPVFYDVYLSHPGSDGHRHIWPVPVLNLNLQYNELFVNQGNNINNWLLTRRIFLVDTLSGRENALTNLPRVIRIASKITISICLVPNTYKGLIYPPLMTVEYTDVQIQNPNTQTVKVSFSVNYEMRQSDSLIQTNVSYIIRSVICLYDSMILTNILLIFQVAVGVLGALAVLWSILKTAAWKRRIGSPFVDLTTVIHFLIFYAGALANVFIAVTVGSAFYWLILFKGQQYVSVFLPLPVEEENFVTYVGCAFGLKALHFLYKLVSQLSIDIFFIDWERPKGKTIKSDDGLKSDLAPVSIWRTYFVANEWNEIQTVRKTNPLFQVIAVLFFLEIAGFKNLALMDPSSSLLKSADDYIAPWSQTLRYGVITALWLAIGLLQALFFSVVYERFVEDKIRQFVDLCSMSNISVFILSHRCYGYYIHGRSVHGHADTNMEEINMNLKREAENMCSQRGLQPNNDIQTFQISICNRMRIQFDRVHANITKRNGPSRFLQSSSTTSEQSTKAYHTMNKFLSSFIDHAFKDMDYFVKDKLFLERMLSMEFMEPMDKSIFYNDLKHSFSNVLFYGNESTLLVFDMLFFCVVDIASQNFVLAAILTYLQSECFRLIRATAGQKNLASKTLIDKRFLI</sequence>
<dbReference type="InterPro" id="IPR009030">
    <property type="entry name" value="Growth_fac_rcpt_cys_sf"/>
</dbReference>
<keyword evidence="1" id="KW-1133">Transmembrane helix</keyword>
<reference evidence="2" key="1">
    <citation type="submission" date="2022-03" db="EMBL/GenBank/DDBJ databases">
        <authorList>
            <person name="Alioto T."/>
            <person name="Alioto T."/>
            <person name="Gomez Garrido J."/>
        </authorList>
    </citation>
    <scope>NUCLEOTIDE SEQUENCE</scope>
</reference>
<evidence type="ECO:0000313" key="2">
    <source>
        <dbReference type="EMBL" id="CAH2285568.1"/>
    </source>
</evidence>
<keyword evidence="1" id="KW-0812">Transmembrane</keyword>
<feature type="transmembrane region" description="Helical" evidence="1">
    <location>
        <begin position="646"/>
        <end position="666"/>
    </location>
</feature>
<dbReference type="Proteomes" id="UP001295444">
    <property type="component" value="Chromosome 04"/>
</dbReference>
<protein>
    <submittedName>
        <fullName evidence="2">Meckelin isoform X1</fullName>
    </submittedName>
</protein>
<feature type="transmembrane region" description="Helical" evidence="1">
    <location>
        <begin position="598"/>
        <end position="626"/>
    </location>
</feature>
<proteinExistence type="predicted"/>
<evidence type="ECO:0000256" key="1">
    <source>
        <dbReference type="SAM" id="Phobius"/>
    </source>
</evidence>
<dbReference type="EMBL" id="OW240915">
    <property type="protein sequence ID" value="CAH2285568.1"/>
    <property type="molecule type" value="Genomic_DNA"/>
</dbReference>
<dbReference type="AlphaFoldDB" id="A0AAD1S1W0"/>
<keyword evidence="3" id="KW-1185">Reference proteome</keyword>
<dbReference type="GO" id="GO:0036038">
    <property type="term" value="C:MKS complex"/>
    <property type="evidence" value="ECO:0007669"/>
    <property type="project" value="InterPro"/>
</dbReference>
<evidence type="ECO:0000313" key="3">
    <source>
        <dbReference type="Proteomes" id="UP001295444"/>
    </source>
</evidence>
<accession>A0AAD1S1W0</accession>
<keyword evidence="1" id="KW-0472">Membrane</keyword>
<feature type="transmembrane region" description="Helical" evidence="1">
    <location>
        <begin position="553"/>
        <end position="578"/>
    </location>
</feature>
<dbReference type="PANTHER" id="PTHR21274">
    <property type="entry name" value="MECKELIN"/>
    <property type="match status" value="1"/>
</dbReference>
<dbReference type="SUPFAM" id="SSF57184">
    <property type="entry name" value="Growth factor receptor domain"/>
    <property type="match status" value="1"/>
</dbReference>
<dbReference type="PANTHER" id="PTHR21274:SF2">
    <property type="entry name" value="MECKELIN"/>
    <property type="match status" value="1"/>
</dbReference>